<accession>A0A163J3D5</accession>
<keyword evidence="3" id="KW-1185">Reference proteome</keyword>
<organism evidence="2">
    <name type="scientific">Absidia glauca</name>
    <name type="common">Pin mould</name>
    <dbReference type="NCBI Taxonomy" id="4829"/>
    <lineage>
        <taxon>Eukaryota</taxon>
        <taxon>Fungi</taxon>
        <taxon>Fungi incertae sedis</taxon>
        <taxon>Mucoromycota</taxon>
        <taxon>Mucoromycotina</taxon>
        <taxon>Mucoromycetes</taxon>
        <taxon>Mucorales</taxon>
        <taxon>Cunninghamellaceae</taxon>
        <taxon>Absidia</taxon>
    </lineage>
</organism>
<dbReference type="InterPro" id="IPR000477">
    <property type="entry name" value="RT_dom"/>
</dbReference>
<dbReference type="PANTHER" id="PTHR31635:SF196">
    <property type="entry name" value="REVERSE TRANSCRIPTASE DOMAIN-CONTAINING PROTEIN-RELATED"/>
    <property type="match status" value="1"/>
</dbReference>
<proteinExistence type="predicted"/>
<evidence type="ECO:0000313" key="2">
    <source>
        <dbReference type="EMBL" id="SAL96915.1"/>
    </source>
</evidence>
<dbReference type="OrthoDB" id="1937198at2759"/>
<sequence length="771" mass="88386">MADTQKEALLRSKSLAAKVYNQALQTGCFPPSWQQLRVRLLPKKGALTSLKNWRPISLINCDAKIFTRIVTKRLAPILHKVIHPQQTGFLPGRFIAENGLALQLIMEQAQLQQKPGIGMLLDQEKAYDRVHPLYLEKTMLAVGLPVAFVDAIKNLFFGNRIQININGYFTEDIYQQRGLRQGDPLSPLLFNLALEPFLLSIMNDPAFQGFVFSPSSLPPVGPLPPAIKCMAYADDVCVFLSSLTDFTRLQDHIQAYTAVSNALFNHHKTEAFALNGRRHDEWSAILDHHTIPRYYHRFSPSGFRYLGFPICYTDHHRKQVEQHLLEIVKTQIKIYSQRNLSIRGRATIANSLILSKVWFALRQLVASSSFFQALVKIISAFVGGSSQPRISFAQMCQPMENGGLGLLHPKHQQLAMQLRWIGYMLRSDVSHSFLTPILLHHLSLIPGVPPDPRQALFFPAFRQGPLCELARTARLWFTAFDAIPVHLPVHRANVSNCLALPLHHLLILPTSHWLHKTKYQRLLGDSFFIYDDHQHSLRPRIPSEQPRPRYLLRRLYRDLLAVSPRTVDLQPWLWPLIDVPLNPNVNSSLDPLIQGFLDDPFWSLSDNKYYRSHLLPGSLPPYKYPPRVIKSFWSAPMSPYARTIWYKILTQRAPLQPLLAILHPQDPQCVHCHGEEDLAHFVYLCPKKRPIWEAVLSRHLPLYFLRPSILLDFVLYLRSPPSYLPLAKALTLFSAILHKLWSAHWNLKIHAVPFHELTITKSINQQLSSFD</sequence>
<dbReference type="Pfam" id="PF00078">
    <property type="entry name" value="RVT_1"/>
    <property type="match status" value="1"/>
</dbReference>
<protein>
    <recommendedName>
        <fullName evidence="1">Reverse transcriptase domain-containing protein</fullName>
    </recommendedName>
</protein>
<dbReference type="PROSITE" id="PS50878">
    <property type="entry name" value="RT_POL"/>
    <property type="match status" value="1"/>
</dbReference>
<evidence type="ECO:0000313" key="3">
    <source>
        <dbReference type="Proteomes" id="UP000078561"/>
    </source>
</evidence>
<dbReference type="PANTHER" id="PTHR31635">
    <property type="entry name" value="REVERSE TRANSCRIPTASE DOMAIN-CONTAINING PROTEIN-RELATED"/>
    <property type="match status" value="1"/>
</dbReference>
<dbReference type="AlphaFoldDB" id="A0A163J3D5"/>
<dbReference type="EMBL" id="LT551459">
    <property type="protein sequence ID" value="SAL96915.1"/>
    <property type="molecule type" value="Genomic_DNA"/>
</dbReference>
<dbReference type="InParanoid" id="A0A163J3D5"/>
<dbReference type="OMA" id="KYGATEC"/>
<dbReference type="SUPFAM" id="SSF56672">
    <property type="entry name" value="DNA/RNA polymerases"/>
    <property type="match status" value="1"/>
</dbReference>
<feature type="domain" description="Reverse transcriptase" evidence="1">
    <location>
        <begin position="22"/>
        <end position="310"/>
    </location>
</feature>
<dbReference type="CDD" id="cd01650">
    <property type="entry name" value="RT_nLTR_like"/>
    <property type="match status" value="1"/>
</dbReference>
<evidence type="ECO:0000259" key="1">
    <source>
        <dbReference type="PROSITE" id="PS50878"/>
    </source>
</evidence>
<dbReference type="InterPro" id="IPR043502">
    <property type="entry name" value="DNA/RNA_pol_sf"/>
</dbReference>
<gene>
    <name evidence="2" type="primary">ABSGL_02365.1 scaffold 3364</name>
</gene>
<name>A0A163J3D5_ABSGL</name>
<reference evidence="2" key="1">
    <citation type="submission" date="2016-04" db="EMBL/GenBank/DDBJ databases">
        <authorList>
            <person name="Evans L.H."/>
            <person name="Alamgir A."/>
            <person name="Owens N."/>
            <person name="Weber N.D."/>
            <person name="Virtaneva K."/>
            <person name="Barbian K."/>
            <person name="Babar A."/>
            <person name="Rosenke K."/>
        </authorList>
    </citation>
    <scope>NUCLEOTIDE SEQUENCE [LARGE SCALE GENOMIC DNA]</scope>
    <source>
        <strain evidence="2">CBS 101.48</strain>
    </source>
</reference>
<dbReference type="Proteomes" id="UP000078561">
    <property type="component" value="Unassembled WGS sequence"/>
</dbReference>
<dbReference type="STRING" id="4829.A0A163J3D5"/>